<name>A0ACB8Z5A8_ARCLA</name>
<reference evidence="2" key="1">
    <citation type="journal article" date="2022" name="Mol. Ecol. Resour.">
        <title>The genomes of chicory, endive, great burdock and yacon provide insights into Asteraceae palaeo-polyploidization history and plant inulin production.</title>
        <authorList>
            <person name="Fan W."/>
            <person name="Wang S."/>
            <person name="Wang H."/>
            <person name="Wang A."/>
            <person name="Jiang F."/>
            <person name="Liu H."/>
            <person name="Zhao H."/>
            <person name="Xu D."/>
            <person name="Zhang Y."/>
        </authorList>
    </citation>
    <scope>NUCLEOTIDE SEQUENCE [LARGE SCALE GENOMIC DNA]</scope>
    <source>
        <strain evidence="2">cv. Niubang</strain>
    </source>
</reference>
<accession>A0ACB8Z5A8</accession>
<protein>
    <submittedName>
        <fullName evidence="1">Uncharacterized protein</fullName>
    </submittedName>
</protein>
<evidence type="ECO:0000313" key="1">
    <source>
        <dbReference type="EMBL" id="KAI3692788.1"/>
    </source>
</evidence>
<dbReference type="EMBL" id="CM042057">
    <property type="protein sequence ID" value="KAI3692788.1"/>
    <property type="molecule type" value="Genomic_DNA"/>
</dbReference>
<proteinExistence type="predicted"/>
<organism evidence="1 2">
    <name type="scientific">Arctium lappa</name>
    <name type="common">Greater burdock</name>
    <name type="synonym">Lappa major</name>
    <dbReference type="NCBI Taxonomy" id="4217"/>
    <lineage>
        <taxon>Eukaryota</taxon>
        <taxon>Viridiplantae</taxon>
        <taxon>Streptophyta</taxon>
        <taxon>Embryophyta</taxon>
        <taxon>Tracheophyta</taxon>
        <taxon>Spermatophyta</taxon>
        <taxon>Magnoliopsida</taxon>
        <taxon>eudicotyledons</taxon>
        <taxon>Gunneridae</taxon>
        <taxon>Pentapetalae</taxon>
        <taxon>asterids</taxon>
        <taxon>campanulids</taxon>
        <taxon>Asterales</taxon>
        <taxon>Asteraceae</taxon>
        <taxon>Carduoideae</taxon>
        <taxon>Cardueae</taxon>
        <taxon>Arctiinae</taxon>
        <taxon>Arctium</taxon>
    </lineage>
</organism>
<sequence>MGFLIRSWFNTRRITVSIFGSLDARARALKGLIELVSGNRDSLPWSTLPHEHEALQAKIRIYKLFTQYSCVKKGYGWNFRIIRMLSSRFIFSIDSLFSPLSEASSEKSSISGFSVVKSMRPPHGKPININAMARKIDVADRIHLRYYY</sequence>
<keyword evidence="2" id="KW-1185">Reference proteome</keyword>
<comment type="caution">
    <text evidence="1">The sequence shown here is derived from an EMBL/GenBank/DDBJ whole genome shotgun (WGS) entry which is preliminary data.</text>
</comment>
<evidence type="ECO:0000313" key="2">
    <source>
        <dbReference type="Proteomes" id="UP001055879"/>
    </source>
</evidence>
<gene>
    <name evidence="1" type="ORF">L6452_32611</name>
</gene>
<reference evidence="1 2" key="2">
    <citation type="journal article" date="2022" name="Mol. Ecol. Resour.">
        <title>The genomes of chicory, endive, great burdock and yacon provide insights into Asteraceae paleo-polyploidization history and plant inulin production.</title>
        <authorList>
            <person name="Fan W."/>
            <person name="Wang S."/>
            <person name="Wang H."/>
            <person name="Wang A."/>
            <person name="Jiang F."/>
            <person name="Liu H."/>
            <person name="Zhao H."/>
            <person name="Xu D."/>
            <person name="Zhang Y."/>
        </authorList>
    </citation>
    <scope>NUCLEOTIDE SEQUENCE [LARGE SCALE GENOMIC DNA]</scope>
    <source>
        <strain evidence="2">cv. Niubang</strain>
    </source>
</reference>
<dbReference type="Proteomes" id="UP001055879">
    <property type="component" value="Linkage Group LG11"/>
</dbReference>